<feature type="region of interest" description="Disordered" evidence="1">
    <location>
        <begin position="127"/>
        <end position="147"/>
    </location>
</feature>
<keyword evidence="4" id="KW-1185">Reference proteome</keyword>
<feature type="transmembrane region" description="Helical" evidence="2">
    <location>
        <begin position="100"/>
        <end position="121"/>
    </location>
</feature>
<keyword evidence="2" id="KW-0812">Transmembrane</keyword>
<feature type="region of interest" description="Disordered" evidence="1">
    <location>
        <begin position="1"/>
        <end position="90"/>
    </location>
</feature>
<feature type="compositionally biased region" description="Low complexity" evidence="1">
    <location>
        <begin position="130"/>
        <end position="144"/>
    </location>
</feature>
<evidence type="ECO:0000313" key="4">
    <source>
        <dbReference type="Proteomes" id="UP000295151"/>
    </source>
</evidence>
<feature type="compositionally biased region" description="Gly residues" evidence="1">
    <location>
        <begin position="40"/>
        <end position="90"/>
    </location>
</feature>
<dbReference type="OrthoDB" id="3819041at2"/>
<sequence length="435" mass="43466">MSSHGPTGQPPQQPQQPYPQTGWQGQQQQPSPWPAQGAPAQGGPGYSGPGPSGQGYGGSGAPGPGGPGYGGPGAPGQGGPGYGGPGAPGRGGPFRGARGVGVWFGVGLVLILIVGGVAVWLTQRGGDDGGSAAAPAPNVAQAGGETTGQAKELTDALIGKGLECSVRFTIAAGGNAGCFSWADKGTTSAEVLFQYDSGGTVIGLNLKTFSQKEGVAFVTLAPVLRTVSEVVFGADQDKVARAVAELPTTDDATFDGAWGKYHVREGASGTTVSAAKSGKYPLTVPRIEMASSPAKLADALTAKGFTCDAAREDCSGSFRDGKGRTSVLSAGLGSGGISTLIIGAADTSRDADAETTKETFAELVGNTLGTAGGNGLSDVQKWSADHLDGQSHSAYVGGWRVDLVVKYGTAYGDAELASSFGLTVSTDSLWTVPGQ</sequence>
<feature type="compositionally biased region" description="Pro residues" evidence="1">
    <location>
        <begin position="8"/>
        <end position="17"/>
    </location>
</feature>
<dbReference type="AlphaFoldDB" id="A0A4R7TAY7"/>
<evidence type="ECO:0000313" key="3">
    <source>
        <dbReference type="EMBL" id="TDU88417.1"/>
    </source>
</evidence>
<evidence type="ECO:0000256" key="2">
    <source>
        <dbReference type="SAM" id="Phobius"/>
    </source>
</evidence>
<protein>
    <submittedName>
        <fullName evidence="3">Uncharacterized protein</fullName>
    </submittedName>
</protein>
<name>A0A4R7TAY7_9ACTN</name>
<proteinExistence type="predicted"/>
<reference evidence="3 4" key="1">
    <citation type="submission" date="2019-03" db="EMBL/GenBank/DDBJ databases">
        <title>Genomic Encyclopedia of Type Strains, Phase III (KMG-III): the genomes of soil and plant-associated and newly described type strains.</title>
        <authorList>
            <person name="Whitman W."/>
        </authorList>
    </citation>
    <scope>NUCLEOTIDE SEQUENCE [LARGE SCALE GENOMIC DNA]</scope>
    <source>
        <strain evidence="3 4">VKM Ac-2575</strain>
    </source>
</reference>
<comment type="caution">
    <text evidence="3">The sequence shown here is derived from an EMBL/GenBank/DDBJ whole genome shotgun (WGS) entry which is preliminary data.</text>
</comment>
<dbReference type="Proteomes" id="UP000295151">
    <property type="component" value="Unassembled WGS sequence"/>
</dbReference>
<organism evidence="3 4">
    <name type="scientific">Kribbella voronezhensis</name>
    <dbReference type="NCBI Taxonomy" id="2512212"/>
    <lineage>
        <taxon>Bacteria</taxon>
        <taxon>Bacillati</taxon>
        <taxon>Actinomycetota</taxon>
        <taxon>Actinomycetes</taxon>
        <taxon>Propionibacteriales</taxon>
        <taxon>Kribbellaceae</taxon>
        <taxon>Kribbella</taxon>
    </lineage>
</organism>
<evidence type="ECO:0000256" key="1">
    <source>
        <dbReference type="SAM" id="MobiDB-lite"/>
    </source>
</evidence>
<keyword evidence="2" id="KW-1133">Transmembrane helix</keyword>
<gene>
    <name evidence="3" type="ORF">EV138_1961</name>
</gene>
<feature type="compositionally biased region" description="Low complexity" evidence="1">
    <location>
        <begin position="18"/>
        <end position="39"/>
    </location>
</feature>
<accession>A0A4R7TAY7</accession>
<keyword evidence="2" id="KW-0472">Membrane</keyword>
<dbReference type="EMBL" id="SOCE01000001">
    <property type="protein sequence ID" value="TDU88417.1"/>
    <property type="molecule type" value="Genomic_DNA"/>
</dbReference>